<dbReference type="EMBL" id="RHHB01000005">
    <property type="protein sequence ID" value="RNB51093.1"/>
    <property type="molecule type" value="Genomic_DNA"/>
</dbReference>
<reference evidence="1 2" key="1">
    <citation type="submission" date="2018-10" db="EMBL/GenBank/DDBJ databases">
        <title>Isolation, diversity and antibacterial activity of antinobacteria from the wheat rhizosphere soil.</title>
        <authorList>
            <person name="Sun T."/>
        </authorList>
    </citation>
    <scope>NUCLEOTIDE SEQUENCE [LARGE SCALE GENOMIC DNA]</scope>
    <source>
        <strain evidence="1 2">SJ-23</strain>
    </source>
</reference>
<keyword evidence="2" id="KW-1185">Reference proteome</keyword>
<evidence type="ECO:0000313" key="1">
    <source>
        <dbReference type="EMBL" id="RNB51093.1"/>
    </source>
</evidence>
<dbReference type="RefSeq" id="WP_122936006.1">
    <property type="nucleotide sequence ID" value="NZ_JBHSNT010000008.1"/>
</dbReference>
<comment type="caution">
    <text evidence="1">The sequence shown here is derived from an EMBL/GenBank/DDBJ whole genome shotgun (WGS) entry which is preliminary data.</text>
</comment>
<name>A0A3M8AIX6_9MICO</name>
<sequence>MNTAVISAGTASGRPIRHSTVAERLRRATAALAWNRSAGRRHASEDLALLHERRLEAERLREENFRSVTFARLF</sequence>
<proteinExistence type="predicted"/>
<protein>
    <submittedName>
        <fullName evidence="1">Uncharacterized protein</fullName>
    </submittedName>
</protein>
<organism evidence="1 2">
    <name type="scientific">Agromyces tardus</name>
    <dbReference type="NCBI Taxonomy" id="2583849"/>
    <lineage>
        <taxon>Bacteria</taxon>
        <taxon>Bacillati</taxon>
        <taxon>Actinomycetota</taxon>
        <taxon>Actinomycetes</taxon>
        <taxon>Micrococcales</taxon>
        <taxon>Microbacteriaceae</taxon>
        <taxon>Agromyces</taxon>
    </lineage>
</organism>
<gene>
    <name evidence="1" type="ORF">EDM22_05220</name>
</gene>
<evidence type="ECO:0000313" key="2">
    <source>
        <dbReference type="Proteomes" id="UP000275048"/>
    </source>
</evidence>
<dbReference type="Proteomes" id="UP000275048">
    <property type="component" value="Unassembled WGS sequence"/>
</dbReference>
<accession>A0A3M8AIX6</accession>
<dbReference type="AlphaFoldDB" id="A0A3M8AIX6"/>